<dbReference type="InterPro" id="IPR005302">
    <property type="entry name" value="MoCF_Sase_C"/>
</dbReference>
<dbReference type="InterPro" id="IPR052353">
    <property type="entry name" value="Benzoxazolinone_Detox_Enz"/>
</dbReference>
<dbReference type="GO" id="GO:0003824">
    <property type="term" value="F:catalytic activity"/>
    <property type="evidence" value="ECO:0007669"/>
    <property type="project" value="InterPro"/>
</dbReference>
<dbReference type="InterPro" id="IPR005163">
    <property type="entry name" value="Tri_helical_YiiM-like"/>
</dbReference>
<dbReference type="GO" id="GO:0030151">
    <property type="term" value="F:molybdenum ion binding"/>
    <property type="evidence" value="ECO:0007669"/>
    <property type="project" value="InterPro"/>
</dbReference>
<dbReference type="PROSITE" id="PS51340">
    <property type="entry name" value="MOSC"/>
    <property type="match status" value="1"/>
</dbReference>
<dbReference type="InterPro" id="IPR011037">
    <property type="entry name" value="Pyrv_Knase-like_insert_dom_sf"/>
</dbReference>
<dbReference type="OrthoDB" id="9786134at2"/>
<sequence length="221" mass="24610">MPRLESIQVGLPETYGDDGGSVRDKPWRTGFFKMPVAGPVAVSFLNLQGDGQADLRVHGGRDKAVLAYSAEHYPLWREELRRSEIGGGAFGENLTISGVTEQEICIGDIWRIGEVELQASQPRQPCWKLARRWGIPELPKLVVLNGRSGWYFRVLKEGLIESGLDCVLVSRPHPEWTISECNRALYLKSFPAAAGQRLTEVPELSDAWREDLAGRLGGRVE</sequence>
<evidence type="ECO:0000313" key="2">
    <source>
        <dbReference type="EMBL" id="SFI15581.1"/>
    </source>
</evidence>
<dbReference type="RefSeq" id="WP_092049425.1">
    <property type="nucleotide sequence ID" value="NZ_FOQD01000006.1"/>
</dbReference>
<gene>
    <name evidence="2" type="ORF">SAMN05421753_10664</name>
</gene>
<dbReference type="Pfam" id="PF03475">
    <property type="entry name" value="YiiM_3-alpha"/>
    <property type="match status" value="1"/>
</dbReference>
<dbReference type="PANTHER" id="PTHR30212">
    <property type="entry name" value="PROTEIN YIIM"/>
    <property type="match status" value="1"/>
</dbReference>
<evidence type="ECO:0000259" key="1">
    <source>
        <dbReference type="PROSITE" id="PS51340"/>
    </source>
</evidence>
<dbReference type="Pfam" id="PF03473">
    <property type="entry name" value="MOSC"/>
    <property type="match status" value="1"/>
</dbReference>
<dbReference type="Gene3D" id="2.40.33.20">
    <property type="entry name" value="PK beta-barrel domain-like"/>
    <property type="match status" value="1"/>
</dbReference>
<protein>
    <submittedName>
        <fullName evidence="2">MOSC domain-containing protein YiiM</fullName>
    </submittedName>
</protein>
<keyword evidence="3" id="KW-1185">Reference proteome</keyword>
<dbReference type="EMBL" id="FOQD01000006">
    <property type="protein sequence ID" value="SFI15581.1"/>
    <property type="molecule type" value="Genomic_DNA"/>
</dbReference>
<dbReference type="GO" id="GO:0030170">
    <property type="term" value="F:pyridoxal phosphate binding"/>
    <property type="evidence" value="ECO:0007669"/>
    <property type="project" value="InterPro"/>
</dbReference>
<name>A0A1I3FXE0_9PLAN</name>
<reference evidence="3" key="1">
    <citation type="submission" date="2016-10" db="EMBL/GenBank/DDBJ databases">
        <authorList>
            <person name="Varghese N."/>
            <person name="Submissions S."/>
        </authorList>
    </citation>
    <scope>NUCLEOTIDE SEQUENCE [LARGE SCALE GENOMIC DNA]</scope>
    <source>
        <strain evidence="3">DSM 26348</strain>
    </source>
</reference>
<dbReference type="PANTHER" id="PTHR30212:SF2">
    <property type="entry name" value="PROTEIN YIIM"/>
    <property type="match status" value="1"/>
</dbReference>
<dbReference type="Proteomes" id="UP000199518">
    <property type="component" value="Unassembled WGS sequence"/>
</dbReference>
<evidence type="ECO:0000313" key="3">
    <source>
        <dbReference type="Proteomes" id="UP000199518"/>
    </source>
</evidence>
<dbReference type="AlphaFoldDB" id="A0A1I3FXE0"/>
<accession>A0A1I3FXE0</accession>
<dbReference type="STRING" id="1576369.SAMN05421753_10664"/>
<dbReference type="SUPFAM" id="SSF50800">
    <property type="entry name" value="PK beta-barrel domain-like"/>
    <property type="match status" value="1"/>
</dbReference>
<organism evidence="2 3">
    <name type="scientific">Planctomicrobium piriforme</name>
    <dbReference type="NCBI Taxonomy" id="1576369"/>
    <lineage>
        <taxon>Bacteria</taxon>
        <taxon>Pseudomonadati</taxon>
        <taxon>Planctomycetota</taxon>
        <taxon>Planctomycetia</taxon>
        <taxon>Planctomycetales</taxon>
        <taxon>Planctomycetaceae</taxon>
        <taxon>Planctomicrobium</taxon>
    </lineage>
</organism>
<feature type="domain" description="MOSC" evidence="1">
    <location>
        <begin position="34"/>
        <end position="169"/>
    </location>
</feature>
<proteinExistence type="predicted"/>